<comment type="caution">
    <text evidence="1">The sequence shown here is derived from an EMBL/GenBank/DDBJ whole genome shotgun (WGS) entry which is preliminary data.</text>
</comment>
<organism evidence="1 2">
    <name type="scientific">Striga asiatica</name>
    <name type="common">Asiatic witchweed</name>
    <name type="synonym">Buchnera asiatica</name>
    <dbReference type="NCBI Taxonomy" id="4170"/>
    <lineage>
        <taxon>Eukaryota</taxon>
        <taxon>Viridiplantae</taxon>
        <taxon>Streptophyta</taxon>
        <taxon>Embryophyta</taxon>
        <taxon>Tracheophyta</taxon>
        <taxon>Spermatophyta</taxon>
        <taxon>Magnoliopsida</taxon>
        <taxon>eudicotyledons</taxon>
        <taxon>Gunneridae</taxon>
        <taxon>Pentapetalae</taxon>
        <taxon>asterids</taxon>
        <taxon>lamiids</taxon>
        <taxon>Lamiales</taxon>
        <taxon>Orobanchaceae</taxon>
        <taxon>Buchnereae</taxon>
        <taxon>Striga</taxon>
    </lineage>
</organism>
<dbReference type="AlphaFoldDB" id="A0A5A7Q847"/>
<accession>A0A5A7Q847</accession>
<reference evidence="2" key="1">
    <citation type="journal article" date="2019" name="Curr. Biol.">
        <title>Genome Sequence of Striga asiatica Provides Insight into the Evolution of Plant Parasitism.</title>
        <authorList>
            <person name="Yoshida S."/>
            <person name="Kim S."/>
            <person name="Wafula E.K."/>
            <person name="Tanskanen J."/>
            <person name="Kim Y.M."/>
            <person name="Honaas L."/>
            <person name="Yang Z."/>
            <person name="Spallek T."/>
            <person name="Conn C.E."/>
            <person name="Ichihashi Y."/>
            <person name="Cheong K."/>
            <person name="Cui S."/>
            <person name="Der J.P."/>
            <person name="Gundlach H."/>
            <person name="Jiao Y."/>
            <person name="Hori C."/>
            <person name="Ishida J.K."/>
            <person name="Kasahara H."/>
            <person name="Kiba T."/>
            <person name="Kim M.S."/>
            <person name="Koo N."/>
            <person name="Laohavisit A."/>
            <person name="Lee Y.H."/>
            <person name="Lumba S."/>
            <person name="McCourt P."/>
            <person name="Mortimer J.C."/>
            <person name="Mutuku J.M."/>
            <person name="Nomura T."/>
            <person name="Sasaki-Sekimoto Y."/>
            <person name="Seto Y."/>
            <person name="Wang Y."/>
            <person name="Wakatake T."/>
            <person name="Sakakibara H."/>
            <person name="Demura T."/>
            <person name="Yamaguchi S."/>
            <person name="Yoneyama K."/>
            <person name="Manabe R.I."/>
            <person name="Nelson D.C."/>
            <person name="Schulman A.H."/>
            <person name="Timko M.P."/>
            <person name="dePamphilis C.W."/>
            <person name="Choi D."/>
            <person name="Shirasu K."/>
        </authorList>
    </citation>
    <scope>NUCLEOTIDE SEQUENCE [LARGE SCALE GENOMIC DNA]</scope>
    <source>
        <strain evidence="2">cv. UVA1</strain>
    </source>
</reference>
<proteinExistence type="predicted"/>
<name>A0A5A7Q847_STRAF</name>
<protein>
    <submittedName>
        <fullName evidence="1">NADH-quinone oxidoreductase subunit I 1</fullName>
    </submittedName>
</protein>
<sequence length="100" mass="11351">MAEVGQWWVVVCSGFGWSVMWLRPRHLCGSGVYRKQAQLVIKNGQSTRLNEMNWVPGLNGKKPELRTEVDGSLFWVKDLILAGGVNWDTTLVRALNPSYF</sequence>
<keyword evidence="2" id="KW-1185">Reference proteome</keyword>
<dbReference type="EMBL" id="BKCP01006106">
    <property type="protein sequence ID" value="GER41453.1"/>
    <property type="molecule type" value="Genomic_DNA"/>
</dbReference>
<dbReference type="OrthoDB" id="1742963at2759"/>
<evidence type="ECO:0000313" key="1">
    <source>
        <dbReference type="EMBL" id="GER41453.1"/>
    </source>
</evidence>
<gene>
    <name evidence="1" type="ORF">STAS_18171</name>
</gene>
<evidence type="ECO:0000313" key="2">
    <source>
        <dbReference type="Proteomes" id="UP000325081"/>
    </source>
</evidence>
<dbReference type="Proteomes" id="UP000325081">
    <property type="component" value="Unassembled WGS sequence"/>
</dbReference>